<sequence length="811" mass="94499">MGPKASEMEENESEITSPNDDQSEMNKLYNISESWLELESDPGLFTLLIRDFGCQNVEVEEIYDLQSKFTHDAYGFIFLFNIIEERNNRVRNIGNSTISTYGRTKQNPFSTGVYVADNVLLNRIFFAYQKVPNSCATHAILSILLNSSRLIDIGPTLKKLKEYTKDMSPDDKGFAISNMAELAQAHNSYSTESINVESETTISKPAAPMNSNLRASQRILPTSGEAFHFISFLPIDGHLMELDGLKQYPIDHGPIDPNEPWTEMFRKLIKKRIEMSEYCSEIRYNLMAVIPNKYQSRSRWLRLMERNRINLLKILHFMEFYSSFSNRFEHNYSKFKSIDQEYTDHERDVSTDGSFIPFNHHHTRIESKNASIVFEDEYSRLQINESDHDSESTVTASEVGSDQEFVDEENQIANEHNNSLGSKCYKYFICKFTSTRLKGPSLDFADNNLEPSYVINDLIDNLITKIEIKHSIENNSGKNDVLGACLVQKKKIRSAEKQTISLANRSAKINSKIVSKKCLDRKKMIKLLLEKMESFRDRILRKDEFNFELQPMILRDLTRLVALLSKQISICQYEFDFERSKIKRYELDASRRTHNYDELIESFLLMLTEKGVFDEIFEKKRNLKFLSKRNSHRNKMKNLKQTKKCDTNPIVVDLNNSIDLNEEEISAKCSDVSFESDSNEDCDNNDDDDDDEYDEEFIRTKFDDDRMEIIDDQLGMENDDDEEDTTENTSSHDSCYHQKVFCNEECQDDYDDRSQSKLQDQILLNNYERENCFENKIEDDYIEKIDSIDQTSLSPTDHKSQDFTFVNNDFN</sequence>
<reference evidence="15" key="2">
    <citation type="submission" date="2020-01" db="EMBL/GenBank/DDBJ databases">
        <authorList>
            <person name="Korhonen P.K.K."/>
            <person name="Guangxu M.G."/>
            <person name="Wang T.W."/>
            <person name="Stroehlein A.J.S."/>
            <person name="Young N.D."/>
            <person name="Ang C.-S.A."/>
            <person name="Fernando D.W.F."/>
            <person name="Lu H.L."/>
            <person name="Taylor S.T."/>
            <person name="Ehtesham M.E.M."/>
            <person name="Najaraj S.H.N."/>
            <person name="Harsha G.H.G."/>
            <person name="Madugundu A.M."/>
            <person name="Renuse S.R."/>
            <person name="Holt D.H."/>
            <person name="Pandey A.P."/>
            <person name="Papenfuss A.P."/>
            <person name="Gasser R.B.G."/>
            <person name="Fischer K.F."/>
        </authorList>
    </citation>
    <scope>NUCLEOTIDE SEQUENCE</scope>
    <source>
        <strain evidence="15">SSS_KF_BRIS2020</strain>
    </source>
</reference>
<keyword evidence="5 12" id="KW-0833">Ubl conjugation pathway</keyword>
<evidence type="ECO:0000313" key="15">
    <source>
        <dbReference type="EMBL" id="KAF7494054.1"/>
    </source>
</evidence>
<dbReference type="AlphaFoldDB" id="A0A834VGC4"/>
<keyword evidence="17" id="KW-1185">Reference proteome</keyword>
<evidence type="ECO:0000313" key="16">
    <source>
        <dbReference type="EnsemblMetazoa" id="KAF7494054.1"/>
    </source>
</evidence>
<dbReference type="EC" id="3.4.19.12" evidence="12"/>
<feature type="site" description="Transition state stabilizer" evidence="12">
    <location>
        <position position="129"/>
    </location>
</feature>
<dbReference type="SUPFAM" id="SSF54001">
    <property type="entry name" value="Cysteine proteinases"/>
    <property type="match status" value="1"/>
</dbReference>
<name>A0A834VGC4_SARSC</name>
<feature type="compositionally biased region" description="Acidic residues" evidence="13">
    <location>
        <begin position="677"/>
        <end position="693"/>
    </location>
</feature>
<reference evidence="17" key="1">
    <citation type="journal article" date="2020" name="PLoS Negl. Trop. Dis.">
        <title>High-quality nuclear genome for Sarcoptes scabiei-A critical resource for a neglected parasite.</title>
        <authorList>
            <person name="Korhonen P.K."/>
            <person name="Gasser R.B."/>
            <person name="Ma G."/>
            <person name="Wang T."/>
            <person name="Stroehlein A.J."/>
            <person name="Young N.D."/>
            <person name="Ang C.S."/>
            <person name="Fernando D.D."/>
            <person name="Lu H.C."/>
            <person name="Taylor S."/>
            <person name="Reynolds S.L."/>
            <person name="Mofiz E."/>
            <person name="Najaraj S.H."/>
            <person name="Gowda H."/>
            <person name="Madugundu A."/>
            <person name="Renuse S."/>
            <person name="Holt D."/>
            <person name="Pandey A."/>
            <person name="Papenfuss A.T."/>
            <person name="Fischer K."/>
        </authorList>
    </citation>
    <scope>NUCLEOTIDE SEQUENCE [LARGE SCALE GENOMIC DNA]</scope>
</reference>
<feature type="active site" description="Nucleophile" evidence="12">
    <location>
        <position position="135"/>
    </location>
</feature>
<reference evidence="16" key="3">
    <citation type="submission" date="2022-06" db="UniProtKB">
        <authorList>
            <consortium name="EnsemblMetazoa"/>
        </authorList>
    </citation>
    <scope>IDENTIFICATION</scope>
</reference>
<evidence type="ECO:0000256" key="1">
    <source>
        <dbReference type="ARBA" id="ARBA00000707"/>
    </source>
</evidence>
<keyword evidence="4 12" id="KW-0645">Protease</keyword>
<evidence type="ECO:0000256" key="11">
    <source>
        <dbReference type="ARBA" id="ARBA00049710"/>
    </source>
</evidence>
<dbReference type="InterPro" id="IPR041507">
    <property type="entry name" value="UCH_C"/>
</dbReference>
<dbReference type="Gene3D" id="3.40.532.10">
    <property type="entry name" value="Peptidase C12, ubiquitin carboxyl-terminal hydrolase"/>
    <property type="match status" value="1"/>
</dbReference>
<comment type="function">
    <text evidence="10">Catalytic component of the polycomb repressive deubiquitinase (PR-DUB) complex, a complex that specifically mediates deubiquitination of histone H2A monoubiquitinated at 'Lys-119' (H2AK118ub1). Mediates bisymmetric organization of the PR-DUB complex and is involved in association with nucleosomes to mediate deubiquitination. Does not deubiquitinate monoubiquitinated histone H2B. Required to maintain the transcriptionally repressive state of homeotic genes throughout development. The PR-DUB complex has weak or no activity toward 'Lys-48'- and 'Lys-63'-linked polyubiquitin chains. Polycomb group (PcG) protein.</text>
</comment>
<evidence type="ECO:0000256" key="12">
    <source>
        <dbReference type="PROSITE-ProRule" id="PRU01393"/>
    </source>
</evidence>
<evidence type="ECO:0000259" key="14">
    <source>
        <dbReference type="PROSITE" id="PS52048"/>
    </source>
</evidence>
<feature type="site" description="Important for enzyme activity" evidence="12">
    <location>
        <position position="243"/>
    </location>
</feature>
<evidence type="ECO:0000256" key="5">
    <source>
        <dbReference type="ARBA" id="ARBA00022786"/>
    </source>
</evidence>
<dbReference type="OrthoDB" id="1924260at2759"/>
<evidence type="ECO:0000256" key="3">
    <source>
        <dbReference type="ARBA" id="ARBA00007182"/>
    </source>
</evidence>
<evidence type="ECO:0000256" key="9">
    <source>
        <dbReference type="ARBA" id="ARBA00023242"/>
    </source>
</evidence>
<evidence type="ECO:0000256" key="6">
    <source>
        <dbReference type="ARBA" id="ARBA00022801"/>
    </source>
</evidence>
<dbReference type="EMBL" id="WVUK01000054">
    <property type="protein sequence ID" value="KAF7494054.1"/>
    <property type="molecule type" value="Genomic_DNA"/>
</dbReference>
<dbReference type="GO" id="GO:0006325">
    <property type="term" value="P:chromatin organization"/>
    <property type="evidence" value="ECO:0007669"/>
    <property type="project" value="UniProtKB-KW"/>
</dbReference>
<accession>A0A834VGC4</accession>
<dbReference type="GO" id="GO:0005737">
    <property type="term" value="C:cytoplasm"/>
    <property type="evidence" value="ECO:0007669"/>
    <property type="project" value="TreeGrafter"/>
</dbReference>
<dbReference type="GO" id="GO:0016579">
    <property type="term" value="P:protein deubiquitination"/>
    <property type="evidence" value="ECO:0007669"/>
    <property type="project" value="TreeGrafter"/>
</dbReference>
<feature type="active site" description="Proton donor" evidence="12">
    <location>
        <position position="228"/>
    </location>
</feature>
<dbReference type="InterPro" id="IPR001578">
    <property type="entry name" value="Peptidase_C12_UCH"/>
</dbReference>
<feature type="domain" description="UCH catalytic" evidence="14">
    <location>
        <begin position="34"/>
        <end position="291"/>
    </location>
</feature>
<feature type="region of interest" description="Disordered" evidence="13">
    <location>
        <begin position="1"/>
        <end position="24"/>
    </location>
</feature>
<dbReference type="Proteomes" id="UP000070412">
    <property type="component" value="Unassembled WGS sequence"/>
</dbReference>
<dbReference type="PANTHER" id="PTHR10589:SF28">
    <property type="entry name" value="UBIQUITIN CARBOXYL-TERMINAL HYDROLASE BAP1"/>
    <property type="match status" value="1"/>
</dbReference>
<comment type="catalytic activity">
    <reaction evidence="1 12">
        <text>Thiol-dependent hydrolysis of ester, thioester, amide, peptide and isopeptide bonds formed by the C-terminal Gly of ubiquitin (a 76-residue protein attached to proteins as an intracellular targeting signal).</text>
        <dbReference type="EC" id="3.4.19.12"/>
    </reaction>
</comment>
<proteinExistence type="inferred from homology"/>
<protein>
    <recommendedName>
        <fullName evidence="12">ubiquitinyl hydrolase 1</fullName>
        <ecNumber evidence="12">3.4.19.12</ecNumber>
    </recommendedName>
</protein>
<dbReference type="PROSITE" id="PS52048">
    <property type="entry name" value="UCH_DOMAIN"/>
    <property type="match status" value="1"/>
</dbReference>
<dbReference type="Pfam" id="PF18031">
    <property type="entry name" value="UCH_C"/>
    <property type="match status" value="1"/>
</dbReference>
<dbReference type="GO" id="GO:0006511">
    <property type="term" value="P:ubiquitin-dependent protein catabolic process"/>
    <property type="evidence" value="ECO:0007669"/>
    <property type="project" value="UniProtKB-UniRule"/>
</dbReference>
<keyword evidence="6 12" id="KW-0378">Hydrolase</keyword>
<evidence type="ECO:0000256" key="7">
    <source>
        <dbReference type="ARBA" id="ARBA00022807"/>
    </source>
</evidence>
<dbReference type="GO" id="GO:0004843">
    <property type="term" value="F:cysteine-type deubiquitinase activity"/>
    <property type="evidence" value="ECO:0007669"/>
    <property type="project" value="UniProtKB-UniRule"/>
</dbReference>
<keyword evidence="8" id="KW-0156">Chromatin regulator</keyword>
<evidence type="ECO:0000256" key="8">
    <source>
        <dbReference type="ARBA" id="ARBA00022853"/>
    </source>
</evidence>
<keyword evidence="9" id="KW-0539">Nucleus</keyword>
<dbReference type="Gene3D" id="1.20.58.860">
    <property type="match status" value="1"/>
</dbReference>
<dbReference type="EnsemblMetazoa" id="SSS_7746s_mrna">
    <property type="protein sequence ID" value="KAF7494054.1"/>
    <property type="gene ID" value="SSS_7746"/>
</dbReference>
<comment type="subcellular location">
    <subcellularLocation>
        <location evidence="2">Nucleus</location>
    </subcellularLocation>
</comment>
<evidence type="ECO:0000313" key="17">
    <source>
        <dbReference type="Proteomes" id="UP000070412"/>
    </source>
</evidence>
<comment type="subunit">
    <text evidence="11">Catalytic component of the polycomb repressive deubiquitinase (PR-DUB) complex, at least composed of caly/calypso, Asx and sba (MBD5/6 homolog). The PR-DUB complex associates with nucleosomes to mediate deubiquitination of histone H2AK118ub1 substrates; the association requires the positively charged C-terminal tail of caly, probably due to direct binding of DNA. Interacts (via ULD domain) with Asx (via DEUBAD domain); the interaction produces a stable heterodimer with a composite binding site for ubiquitin. Homodimerizes (via coiled-coil hinge-region between the UCH and ULD domains) to mediate assembly of 2 copies of the caly-Asx heterodimer into a bisymmetric tetramer; dimerization enhances PR-DUB association with nucleosomes.</text>
</comment>
<evidence type="ECO:0000256" key="4">
    <source>
        <dbReference type="ARBA" id="ARBA00022670"/>
    </source>
</evidence>
<comment type="similarity">
    <text evidence="3">Belongs to the peptidase C12 family. BAP1 subfamily.</text>
</comment>
<feature type="region of interest" description="Disordered" evidence="13">
    <location>
        <begin position="671"/>
        <end position="693"/>
    </location>
</feature>
<evidence type="ECO:0000256" key="13">
    <source>
        <dbReference type="SAM" id="MobiDB-lite"/>
    </source>
</evidence>
<organism evidence="15">
    <name type="scientific">Sarcoptes scabiei</name>
    <name type="common">Itch mite</name>
    <name type="synonym">Acarus scabiei</name>
    <dbReference type="NCBI Taxonomy" id="52283"/>
    <lineage>
        <taxon>Eukaryota</taxon>
        <taxon>Metazoa</taxon>
        <taxon>Ecdysozoa</taxon>
        <taxon>Arthropoda</taxon>
        <taxon>Chelicerata</taxon>
        <taxon>Arachnida</taxon>
        <taxon>Acari</taxon>
        <taxon>Acariformes</taxon>
        <taxon>Sarcoptiformes</taxon>
        <taxon>Astigmata</taxon>
        <taxon>Psoroptidia</taxon>
        <taxon>Sarcoptoidea</taxon>
        <taxon>Sarcoptidae</taxon>
        <taxon>Sarcoptinae</taxon>
        <taxon>Sarcoptes</taxon>
    </lineage>
</organism>
<evidence type="ECO:0000256" key="10">
    <source>
        <dbReference type="ARBA" id="ARBA00046227"/>
    </source>
</evidence>
<dbReference type="InterPro" id="IPR036959">
    <property type="entry name" value="Peptidase_C12_UCH_sf"/>
</dbReference>
<dbReference type="Pfam" id="PF01088">
    <property type="entry name" value="Peptidase_C12"/>
    <property type="match status" value="1"/>
</dbReference>
<dbReference type="InterPro" id="IPR038765">
    <property type="entry name" value="Papain-like_cys_pep_sf"/>
</dbReference>
<gene>
    <name evidence="15" type="ORF">SSS_7746</name>
</gene>
<keyword evidence="7 12" id="KW-0788">Thiol protease</keyword>
<dbReference type="PANTHER" id="PTHR10589">
    <property type="entry name" value="UBIQUITIN CARBOXYL-TERMINAL HYDROLASE"/>
    <property type="match status" value="1"/>
</dbReference>
<evidence type="ECO:0000256" key="2">
    <source>
        <dbReference type="ARBA" id="ARBA00004123"/>
    </source>
</evidence>
<dbReference type="GO" id="GO:0005634">
    <property type="term" value="C:nucleus"/>
    <property type="evidence" value="ECO:0007669"/>
    <property type="project" value="UniProtKB-SubCell"/>
</dbReference>